<name>A0ABQ8E3W9_BRANA</name>
<evidence type="ECO:0000256" key="1">
    <source>
        <dbReference type="ARBA" id="ARBA00004127"/>
    </source>
</evidence>
<dbReference type="Proteomes" id="UP000824890">
    <property type="component" value="Unassembled WGS sequence"/>
</dbReference>
<reference evidence="3 4" key="1">
    <citation type="submission" date="2021-05" db="EMBL/GenBank/DDBJ databases">
        <title>Genome Assembly of Synthetic Allotetraploid Brassica napus Reveals Homoeologous Exchanges between Subgenomes.</title>
        <authorList>
            <person name="Davis J.T."/>
        </authorList>
    </citation>
    <scope>NUCLEOTIDE SEQUENCE [LARGE SCALE GENOMIC DNA]</scope>
    <source>
        <strain evidence="4">cv. Da-Ae</strain>
        <tissue evidence="3">Seedling</tissue>
    </source>
</reference>
<keyword evidence="2" id="KW-0460">Magnesium</keyword>
<evidence type="ECO:0000256" key="2">
    <source>
        <dbReference type="ARBA" id="ARBA00022842"/>
    </source>
</evidence>
<comment type="caution">
    <text evidence="3">The sequence shown here is derived from an EMBL/GenBank/DDBJ whole genome shotgun (WGS) entry which is preliminary data.</text>
</comment>
<evidence type="ECO:0000313" key="4">
    <source>
        <dbReference type="Proteomes" id="UP000824890"/>
    </source>
</evidence>
<accession>A0ABQ8E3W9</accession>
<protein>
    <recommendedName>
        <fullName evidence="5">Reverse transcriptase domain-containing protein</fullName>
    </recommendedName>
</protein>
<gene>
    <name evidence="3" type="ORF">HID58_013416</name>
</gene>
<comment type="subcellular location">
    <subcellularLocation>
        <location evidence="1">Endomembrane system</location>
        <topology evidence="1">Multi-pass membrane protein</topology>
    </subcellularLocation>
</comment>
<evidence type="ECO:0000313" key="3">
    <source>
        <dbReference type="EMBL" id="KAH0936299.1"/>
    </source>
</evidence>
<dbReference type="PANTHER" id="PTHR24093">
    <property type="entry name" value="CATION TRANSPORTING ATPASE"/>
    <property type="match status" value="1"/>
</dbReference>
<organism evidence="3 4">
    <name type="scientific">Brassica napus</name>
    <name type="common">Rape</name>
    <dbReference type="NCBI Taxonomy" id="3708"/>
    <lineage>
        <taxon>Eukaryota</taxon>
        <taxon>Viridiplantae</taxon>
        <taxon>Streptophyta</taxon>
        <taxon>Embryophyta</taxon>
        <taxon>Tracheophyta</taxon>
        <taxon>Spermatophyta</taxon>
        <taxon>Magnoliopsida</taxon>
        <taxon>eudicotyledons</taxon>
        <taxon>Gunneridae</taxon>
        <taxon>Pentapetalae</taxon>
        <taxon>rosids</taxon>
        <taxon>malvids</taxon>
        <taxon>Brassicales</taxon>
        <taxon>Brassicaceae</taxon>
        <taxon>Brassiceae</taxon>
        <taxon>Brassica</taxon>
    </lineage>
</organism>
<feature type="non-terminal residue" evidence="3">
    <location>
        <position position="185"/>
    </location>
</feature>
<sequence>MSSTTSTRSRRKVCLKYHCDNGYFPHPPCGSEIRALLLLGFWDGNFRKGTFEARTLREIRVCQRSWNCIEGFDMNRFMLRLHNCHLKYYMVNSHMPSYIVAIPICAAVQFCQMQLGIAIYVLNITKAYDNFEGSFLQEAINIAAKLWVMSPSSPTEKLLLVQSLRRSGHVVAATEEGTNDGPALH</sequence>
<evidence type="ECO:0008006" key="5">
    <source>
        <dbReference type="Google" id="ProtNLM"/>
    </source>
</evidence>
<keyword evidence="4" id="KW-1185">Reference proteome</keyword>
<dbReference type="InterPro" id="IPR023214">
    <property type="entry name" value="HAD_sf"/>
</dbReference>
<dbReference type="EMBL" id="JAGKQM010000003">
    <property type="protein sequence ID" value="KAH0936299.1"/>
    <property type="molecule type" value="Genomic_DNA"/>
</dbReference>
<dbReference type="Gene3D" id="3.40.50.1000">
    <property type="entry name" value="HAD superfamily/HAD-like"/>
    <property type="match status" value="1"/>
</dbReference>
<proteinExistence type="predicted"/>
<dbReference type="PANTHER" id="PTHR24093:SF369">
    <property type="entry name" value="CALCIUM-TRANSPORTING ATPASE"/>
    <property type="match status" value="1"/>
</dbReference>